<evidence type="ECO:0000313" key="2">
    <source>
        <dbReference type="Proteomes" id="UP001162483"/>
    </source>
</evidence>
<gene>
    <name evidence="1" type="ORF">SPARVUS_LOCUS14103983</name>
</gene>
<name>A0ABN9GGA8_9NEOB</name>
<evidence type="ECO:0000313" key="1">
    <source>
        <dbReference type="EMBL" id="CAI9608425.1"/>
    </source>
</evidence>
<dbReference type="EMBL" id="CATNWA010018602">
    <property type="protein sequence ID" value="CAI9608425.1"/>
    <property type="molecule type" value="Genomic_DNA"/>
</dbReference>
<dbReference type="Proteomes" id="UP001162483">
    <property type="component" value="Unassembled WGS sequence"/>
</dbReference>
<reference evidence="1" key="1">
    <citation type="submission" date="2023-05" db="EMBL/GenBank/DDBJ databases">
        <authorList>
            <person name="Stuckert A."/>
        </authorList>
    </citation>
    <scope>NUCLEOTIDE SEQUENCE</scope>
</reference>
<proteinExistence type="predicted"/>
<organism evidence="1 2">
    <name type="scientific">Staurois parvus</name>
    <dbReference type="NCBI Taxonomy" id="386267"/>
    <lineage>
        <taxon>Eukaryota</taxon>
        <taxon>Metazoa</taxon>
        <taxon>Chordata</taxon>
        <taxon>Craniata</taxon>
        <taxon>Vertebrata</taxon>
        <taxon>Euteleostomi</taxon>
        <taxon>Amphibia</taxon>
        <taxon>Batrachia</taxon>
        <taxon>Anura</taxon>
        <taxon>Neobatrachia</taxon>
        <taxon>Ranoidea</taxon>
        <taxon>Ranidae</taxon>
        <taxon>Staurois</taxon>
    </lineage>
</organism>
<keyword evidence="2" id="KW-1185">Reference proteome</keyword>
<accession>A0ABN9GGA8</accession>
<sequence>MEASGRIGRDGWRMLNGGQWRDWQGRVEDAEWRPVEGLAGKGGGHGSVA</sequence>
<protein>
    <submittedName>
        <fullName evidence="1">Uncharacterized protein</fullName>
    </submittedName>
</protein>
<comment type="caution">
    <text evidence="1">The sequence shown here is derived from an EMBL/GenBank/DDBJ whole genome shotgun (WGS) entry which is preliminary data.</text>
</comment>